<evidence type="ECO:0000256" key="2">
    <source>
        <dbReference type="SAM" id="Phobius"/>
    </source>
</evidence>
<evidence type="ECO:0000313" key="4">
    <source>
        <dbReference type="Proteomes" id="UP000543030"/>
    </source>
</evidence>
<evidence type="ECO:0000313" key="3">
    <source>
        <dbReference type="EMBL" id="MBB5193570.1"/>
    </source>
</evidence>
<keyword evidence="2" id="KW-0812">Transmembrane</keyword>
<feature type="compositionally biased region" description="Low complexity" evidence="1">
    <location>
        <begin position="146"/>
        <end position="163"/>
    </location>
</feature>
<accession>A0A840RM50</accession>
<dbReference type="Pfam" id="PF07254">
    <property type="entry name" value="Cpta_toxin"/>
    <property type="match status" value="1"/>
</dbReference>
<protein>
    <recommendedName>
        <fullName evidence="5">Toxin CptA</fullName>
    </recommendedName>
</protein>
<sequence length="163" mass="17637">MAAPGLNVEVYWQAGRTTPCLLAFAGALALVCAALLPWPWFMPGMAVVLTGLAWTIYTLRQQATHGLLRLGPENQLRVQWGTGPQERAQVQASSLVCAHLIVLHLRVGERRRWRALVLWPDSMSGADFRQLCAALRWGAGSQPNKTSTRAASSGSGSTRAGMS</sequence>
<comment type="caution">
    <text evidence="3">The sequence shown here is derived from an EMBL/GenBank/DDBJ whole genome shotgun (WGS) entry which is preliminary data.</text>
</comment>
<feature type="transmembrane region" description="Helical" evidence="2">
    <location>
        <begin position="20"/>
        <end position="36"/>
    </location>
</feature>
<reference evidence="3 4" key="1">
    <citation type="submission" date="2020-08" db="EMBL/GenBank/DDBJ databases">
        <title>Genomic Encyclopedia of Type Strains, Phase IV (KMG-IV): sequencing the most valuable type-strain genomes for metagenomic binning, comparative biology and taxonomic classification.</title>
        <authorList>
            <person name="Goeker M."/>
        </authorList>
    </citation>
    <scope>NUCLEOTIDE SEQUENCE [LARGE SCALE GENOMIC DNA]</scope>
    <source>
        <strain evidence="3 4">DSM 18233</strain>
    </source>
</reference>
<dbReference type="RefSeq" id="WP_184103298.1">
    <property type="nucleotide sequence ID" value="NZ_JACHHN010000012.1"/>
</dbReference>
<dbReference type="AlphaFoldDB" id="A0A840RM50"/>
<organism evidence="3 4">
    <name type="scientific">Silvimonas terrae</name>
    <dbReference type="NCBI Taxonomy" id="300266"/>
    <lineage>
        <taxon>Bacteria</taxon>
        <taxon>Pseudomonadati</taxon>
        <taxon>Pseudomonadota</taxon>
        <taxon>Betaproteobacteria</taxon>
        <taxon>Neisseriales</taxon>
        <taxon>Chitinibacteraceae</taxon>
        <taxon>Silvimonas</taxon>
    </lineage>
</organism>
<evidence type="ECO:0008006" key="5">
    <source>
        <dbReference type="Google" id="ProtNLM"/>
    </source>
</evidence>
<name>A0A840RM50_9NEIS</name>
<proteinExistence type="predicted"/>
<evidence type="ECO:0000256" key="1">
    <source>
        <dbReference type="SAM" id="MobiDB-lite"/>
    </source>
</evidence>
<gene>
    <name evidence="3" type="ORF">HNQ50_004328</name>
</gene>
<keyword evidence="4" id="KW-1185">Reference proteome</keyword>
<dbReference type="InterPro" id="IPR009883">
    <property type="entry name" value="YgfX"/>
</dbReference>
<keyword evidence="2" id="KW-1133">Transmembrane helix</keyword>
<dbReference type="Proteomes" id="UP000543030">
    <property type="component" value="Unassembled WGS sequence"/>
</dbReference>
<dbReference type="EMBL" id="JACHHN010000012">
    <property type="protein sequence ID" value="MBB5193570.1"/>
    <property type="molecule type" value="Genomic_DNA"/>
</dbReference>
<keyword evidence="2" id="KW-0472">Membrane</keyword>
<feature type="region of interest" description="Disordered" evidence="1">
    <location>
        <begin position="140"/>
        <end position="163"/>
    </location>
</feature>